<evidence type="ECO:0000313" key="2">
    <source>
        <dbReference type="Proteomes" id="UP000015530"/>
    </source>
</evidence>
<protein>
    <submittedName>
        <fullName evidence="1">Uncharacterized protein</fullName>
    </submittedName>
</protein>
<proteinExistence type="predicted"/>
<dbReference type="HOGENOM" id="CLU_3415199_0_0_1"/>
<evidence type="ECO:0000313" key="1">
    <source>
        <dbReference type="EMBL" id="EQB46290.1"/>
    </source>
</evidence>
<accession>T0LD82</accession>
<dbReference type="EMBL" id="AMYD01003459">
    <property type="protein sequence ID" value="EQB46290.1"/>
    <property type="molecule type" value="Genomic_DNA"/>
</dbReference>
<reference evidence="2" key="1">
    <citation type="journal article" date="2013" name="Mol. Plant Microbe Interact.">
        <title>Global aspects of pacC regulation of pathogenicity genes in Colletotrichum gloeosporioides as revealed by transcriptome analysis.</title>
        <authorList>
            <person name="Alkan N."/>
            <person name="Meng X."/>
            <person name="Friedlander G."/>
            <person name="Reuveni E."/>
            <person name="Sukno S."/>
            <person name="Sherman A."/>
            <person name="Thon M."/>
            <person name="Fluhr R."/>
            <person name="Prusky D."/>
        </authorList>
    </citation>
    <scope>NUCLEOTIDE SEQUENCE [LARGE SCALE GENOMIC DNA]</scope>
    <source>
        <strain evidence="2">Cg-14</strain>
    </source>
</reference>
<organism evidence="1 2">
    <name type="scientific">Colletotrichum gloeosporioides (strain Cg-14)</name>
    <name type="common">Anthracnose fungus</name>
    <name type="synonym">Glomerella cingulata</name>
    <dbReference type="NCBI Taxonomy" id="1237896"/>
    <lineage>
        <taxon>Eukaryota</taxon>
        <taxon>Fungi</taxon>
        <taxon>Dikarya</taxon>
        <taxon>Ascomycota</taxon>
        <taxon>Pezizomycotina</taxon>
        <taxon>Sordariomycetes</taxon>
        <taxon>Hypocreomycetidae</taxon>
        <taxon>Glomerellales</taxon>
        <taxon>Glomerellaceae</taxon>
        <taxon>Colletotrichum</taxon>
        <taxon>Colletotrichum gloeosporioides species complex</taxon>
    </lineage>
</organism>
<dbReference type="AlphaFoldDB" id="T0LD82"/>
<dbReference type="Proteomes" id="UP000015530">
    <property type="component" value="Unassembled WGS sequence"/>
</dbReference>
<sequence length="27" mass="3248">MSLLFTSVSSCEHHLSFFDVLWSYFYT</sequence>
<gene>
    <name evidence="1" type="ORF">CGLO_14671</name>
</gene>
<comment type="caution">
    <text evidence="1">The sequence shown here is derived from an EMBL/GenBank/DDBJ whole genome shotgun (WGS) entry which is preliminary data.</text>
</comment>
<name>T0LD82_COLGC</name>